<gene>
    <name evidence="1" type="ORF">MNBD_ALPHA06-30</name>
</gene>
<dbReference type="EMBL" id="UOEE01000196">
    <property type="protein sequence ID" value="VAV95088.1"/>
    <property type="molecule type" value="Genomic_DNA"/>
</dbReference>
<reference evidence="1" key="1">
    <citation type="submission" date="2018-06" db="EMBL/GenBank/DDBJ databases">
        <authorList>
            <person name="Zhirakovskaya E."/>
        </authorList>
    </citation>
    <scope>NUCLEOTIDE SEQUENCE</scope>
</reference>
<organism evidence="1">
    <name type="scientific">hydrothermal vent metagenome</name>
    <dbReference type="NCBI Taxonomy" id="652676"/>
    <lineage>
        <taxon>unclassified sequences</taxon>
        <taxon>metagenomes</taxon>
        <taxon>ecological metagenomes</taxon>
    </lineage>
</organism>
<proteinExistence type="predicted"/>
<protein>
    <recommendedName>
        <fullName evidence="2">DUF2946 domain-containing protein</fullName>
    </recommendedName>
</protein>
<name>A0A3B0S3Y8_9ZZZZ</name>
<evidence type="ECO:0000313" key="1">
    <source>
        <dbReference type="EMBL" id="VAV95088.1"/>
    </source>
</evidence>
<dbReference type="AlphaFoldDB" id="A0A3B0S3Y8"/>
<evidence type="ECO:0008006" key="2">
    <source>
        <dbReference type="Google" id="ProtNLM"/>
    </source>
</evidence>
<sequence length="107" mass="11476">MKPFVLRLLIVCIFTISLHGFGANENMVIAASDEVQAQSLDLLSGTAGETPVPTLNAACDICQVVHQYLVVDQNPVSGKDFTTLDFSVLVTVPPDQLQTDILHPPTA</sequence>
<accession>A0A3B0S3Y8</accession>